<gene>
    <name evidence="3" type="ORF">ABDB84_13825</name>
</gene>
<dbReference type="Proteomes" id="UP001410394">
    <property type="component" value="Unassembled WGS sequence"/>
</dbReference>
<accession>A0ABU9Z1A2</accession>
<evidence type="ECO:0000256" key="2">
    <source>
        <dbReference type="SAM" id="MobiDB-lite"/>
    </source>
</evidence>
<dbReference type="RefSeq" id="WP_345920331.1">
    <property type="nucleotide sequence ID" value="NZ_JBDIVE010000007.1"/>
</dbReference>
<dbReference type="Gene3D" id="3.30.300.90">
    <property type="entry name" value="BolA-like"/>
    <property type="match status" value="1"/>
</dbReference>
<evidence type="ECO:0000313" key="3">
    <source>
        <dbReference type="EMBL" id="MEN3069563.1"/>
    </source>
</evidence>
<comment type="caution">
    <text evidence="3">The sequence shown here is derived from an EMBL/GenBank/DDBJ whole genome shotgun (WGS) entry which is preliminary data.</text>
</comment>
<feature type="region of interest" description="Disordered" evidence="2">
    <location>
        <begin position="15"/>
        <end position="40"/>
    </location>
</feature>
<dbReference type="PANTHER" id="PTHR46230:SF7">
    <property type="entry name" value="BOLA-LIKE PROTEIN 1"/>
    <property type="match status" value="1"/>
</dbReference>
<comment type="similarity">
    <text evidence="1">Belongs to the BolA/IbaG family.</text>
</comment>
<dbReference type="InterPro" id="IPR002634">
    <property type="entry name" value="BolA"/>
</dbReference>
<keyword evidence="4" id="KW-1185">Reference proteome</keyword>
<dbReference type="InterPro" id="IPR036065">
    <property type="entry name" value="BolA-like_sf"/>
</dbReference>
<sequence>MSNTADKIRQALSALQPNTLELSDDSHEHAGHAGNRGGGHYSVRVVSSQFEGLSTVARHRLIYTTLGALMKTEIHALAIAAQTPSEASTTA</sequence>
<reference evidence="3 4" key="1">
    <citation type="journal article" date="2018" name="Int. J. Syst. Evol. Microbiol.">
        <title>Uliginosibacterium sediminicola sp. nov., isolated from freshwater sediment.</title>
        <authorList>
            <person name="Hwang W.M."/>
            <person name="Kim S.M."/>
            <person name="Kang K."/>
            <person name="Ahn T.Y."/>
        </authorList>
    </citation>
    <scope>NUCLEOTIDE SEQUENCE [LARGE SCALE GENOMIC DNA]</scope>
    <source>
        <strain evidence="3 4">M1-21</strain>
    </source>
</reference>
<dbReference type="EMBL" id="JBDIVE010000007">
    <property type="protein sequence ID" value="MEN3069563.1"/>
    <property type="molecule type" value="Genomic_DNA"/>
</dbReference>
<dbReference type="PANTHER" id="PTHR46230">
    <property type="match status" value="1"/>
</dbReference>
<protein>
    <submittedName>
        <fullName evidence="3">BolA family protein</fullName>
    </submittedName>
</protein>
<organism evidence="3 4">
    <name type="scientific">Uliginosibacterium sediminicola</name>
    <dbReference type="NCBI Taxonomy" id="2024550"/>
    <lineage>
        <taxon>Bacteria</taxon>
        <taxon>Pseudomonadati</taxon>
        <taxon>Pseudomonadota</taxon>
        <taxon>Betaproteobacteria</taxon>
        <taxon>Rhodocyclales</taxon>
        <taxon>Zoogloeaceae</taxon>
        <taxon>Uliginosibacterium</taxon>
    </lineage>
</organism>
<dbReference type="SUPFAM" id="SSF82657">
    <property type="entry name" value="BolA-like"/>
    <property type="match status" value="1"/>
</dbReference>
<evidence type="ECO:0000256" key="1">
    <source>
        <dbReference type="RuleBase" id="RU003860"/>
    </source>
</evidence>
<name>A0ABU9Z1A2_9RHOO</name>
<dbReference type="PIRSF" id="PIRSF003113">
    <property type="entry name" value="BolA"/>
    <property type="match status" value="1"/>
</dbReference>
<evidence type="ECO:0000313" key="4">
    <source>
        <dbReference type="Proteomes" id="UP001410394"/>
    </source>
</evidence>
<dbReference type="Pfam" id="PF01722">
    <property type="entry name" value="BolA"/>
    <property type="match status" value="1"/>
</dbReference>
<proteinExistence type="inferred from homology"/>